<dbReference type="GO" id="GO:0004497">
    <property type="term" value="F:monooxygenase activity"/>
    <property type="evidence" value="ECO:0007669"/>
    <property type="project" value="UniProtKB-KW"/>
</dbReference>
<proteinExistence type="inferred from homology"/>
<dbReference type="SUPFAM" id="SSF48264">
    <property type="entry name" value="Cytochrome P450"/>
    <property type="match status" value="1"/>
</dbReference>
<evidence type="ECO:0000256" key="5">
    <source>
        <dbReference type="ARBA" id="ARBA00022692"/>
    </source>
</evidence>
<dbReference type="PANTHER" id="PTHR46206">
    <property type="entry name" value="CYTOCHROME P450"/>
    <property type="match status" value="1"/>
</dbReference>
<reference evidence="15" key="2">
    <citation type="submission" date="2015-01" db="EMBL/GenBank/DDBJ databases">
        <title>Evolutionary Origins and Diversification of the Mycorrhizal Mutualists.</title>
        <authorList>
            <consortium name="DOE Joint Genome Institute"/>
            <consortium name="Mycorrhizal Genomics Consortium"/>
            <person name="Kohler A."/>
            <person name="Kuo A."/>
            <person name="Nagy L.G."/>
            <person name="Floudas D."/>
            <person name="Copeland A."/>
            <person name="Barry K.W."/>
            <person name="Cichocki N."/>
            <person name="Veneault-Fourrey C."/>
            <person name="LaButti K."/>
            <person name="Lindquist E.A."/>
            <person name="Lipzen A."/>
            <person name="Lundell T."/>
            <person name="Morin E."/>
            <person name="Murat C."/>
            <person name="Riley R."/>
            <person name="Ohm R."/>
            <person name="Sun H."/>
            <person name="Tunlid A."/>
            <person name="Henrissat B."/>
            <person name="Grigoriev I.V."/>
            <person name="Hibbett D.S."/>
            <person name="Martin F."/>
        </authorList>
    </citation>
    <scope>NUCLEOTIDE SEQUENCE [LARGE SCALE GENOMIC DNA]</scope>
    <source>
        <strain evidence="15">MAFF 305830</strain>
    </source>
</reference>
<dbReference type="AlphaFoldDB" id="A0A0C2WAA0"/>
<accession>A0A0C2WAA0</accession>
<dbReference type="GO" id="GO:0005506">
    <property type="term" value="F:iron ion binding"/>
    <property type="evidence" value="ECO:0007669"/>
    <property type="project" value="InterPro"/>
</dbReference>
<keyword evidence="4 12" id="KW-0349">Heme</keyword>
<keyword evidence="9 12" id="KW-0408">Iron</keyword>
<dbReference type="CDD" id="cd11041">
    <property type="entry name" value="CYP503A1-like"/>
    <property type="match status" value="1"/>
</dbReference>
<dbReference type="PROSITE" id="PS00086">
    <property type="entry name" value="CYTOCHROME_P450"/>
    <property type="match status" value="1"/>
</dbReference>
<dbReference type="HOGENOM" id="CLU_022195_1_2_1"/>
<keyword evidence="10 13" id="KW-0503">Monooxygenase</keyword>
<evidence type="ECO:0000256" key="9">
    <source>
        <dbReference type="ARBA" id="ARBA00023004"/>
    </source>
</evidence>
<evidence type="ECO:0000256" key="2">
    <source>
        <dbReference type="ARBA" id="ARBA00004370"/>
    </source>
</evidence>
<keyword evidence="15" id="KW-1185">Reference proteome</keyword>
<evidence type="ECO:0000256" key="11">
    <source>
        <dbReference type="ARBA" id="ARBA00023136"/>
    </source>
</evidence>
<name>A0A0C2WAA0_SERVB</name>
<comment type="subcellular location">
    <subcellularLocation>
        <location evidence="2">Membrane</location>
    </subcellularLocation>
</comment>
<comment type="cofactor">
    <cofactor evidence="1 12">
        <name>heme</name>
        <dbReference type="ChEBI" id="CHEBI:30413"/>
    </cofactor>
</comment>
<evidence type="ECO:0000256" key="6">
    <source>
        <dbReference type="ARBA" id="ARBA00022723"/>
    </source>
</evidence>
<dbReference type="GO" id="GO:0016020">
    <property type="term" value="C:membrane"/>
    <property type="evidence" value="ECO:0007669"/>
    <property type="project" value="UniProtKB-SubCell"/>
</dbReference>
<reference evidence="14 15" key="1">
    <citation type="submission" date="2014-04" db="EMBL/GenBank/DDBJ databases">
        <authorList>
            <consortium name="DOE Joint Genome Institute"/>
            <person name="Kuo A."/>
            <person name="Zuccaro A."/>
            <person name="Kohler A."/>
            <person name="Nagy L.G."/>
            <person name="Floudas D."/>
            <person name="Copeland A."/>
            <person name="Barry K.W."/>
            <person name="Cichocki N."/>
            <person name="Veneault-Fourrey C."/>
            <person name="LaButti K."/>
            <person name="Lindquist E.A."/>
            <person name="Lipzen A."/>
            <person name="Lundell T."/>
            <person name="Morin E."/>
            <person name="Murat C."/>
            <person name="Sun H."/>
            <person name="Tunlid A."/>
            <person name="Henrissat B."/>
            <person name="Grigoriev I.V."/>
            <person name="Hibbett D.S."/>
            <person name="Martin F."/>
            <person name="Nordberg H.P."/>
            <person name="Cantor M.N."/>
            <person name="Hua S.X."/>
        </authorList>
    </citation>
    <scope>NUCLEOTIDE SEQUENCE [LARGE SCALE GENOMIC DNA]</scope>
    <source>
        <strain evidence="14 15">MAFF 305830</strain>
    </source>
</reference>
<dbReference type="Proteomes" id="UP000054097">
    <property type="component" value="Unassembled WGS sequence"/>
</dbReference>
<evidence type="ECO:0000313" key="15">
    <source>
        <dbReference type="Proteomes" id="UP000054097"/>
    </source>
</evidence>
<dbReference type="InterPro" id="IPR002403">
    <property type="entry name" value="Cyt_P450_E_grp-IV"/>
</dbReference>
<keyword evidence="11" id="KW-0472">Membrane</keyword>
<sequence length="304" mass="34155">MPWTLAYARGSSVRSRRPNAHGDACIYLSKFGLPFQAATKSLTDAINQRLSIPEEERPNNLLTWILARLSGKEPDIQLINGIFQLISIVSQNTTSMTLGHALFYLAANPEYIGVLREEIEDVLDGGDLTYESLNRMRKLDSFIRETQRLSALGNLSVTRVAVKDFIFSDGTRVPAGDQIQGIASPIHLDATHYEEPHSFKPWRFCDMSQAEIDEGSTSARMSGKYDMVQPSKSFMVWGIGRHACPGRWYAAMVIKHLMAYIVLNYDIRLPDSAKGKRPANLQVAGMCLPNRSAKLLFKRRFNND</sequence>
<comment type="similarity">
    <text evidence="3 13">Belongs to the cytochrome P450 family.</text>
</comment>
<evidence type="ECO:0000313" key="14">
    <source>
        <dbReference type="EMBL" id="KIM23368.1"/>
    </source>
</evidence>
<gene>
    <name evidence="14" type="ORF">M408DRAFT_27931</name>
</gene>
<feature type="binding site" description="axial binding residue" evidence="12">
    <location>
        <position position="244"/>
    </location>
    <ligand>
        <name>heme</name>
        <dbReference type="ChEBI" id="CHEBI:30413"/>
    </ligand>
    <ligandPart>
        <name>Fe</name>
        <dbReference type="ChEBI" id="CHEBI:18248"/>
    </ligandPart>
</feature>
<evidence type="ECO:0000256" key="10">
    <source>
        <dbReference type="ARBA" id="ARBA00023033"/>
    </source>
</evidence>
<evidence type="ECO:0000256" key="13">
    <source>
        <dbReference type="RuleBase" id="RU000461"/>
    </source>
</evidence>
<dbReference type="Pfam" id="PF00067">
    <property type="entry name" value="p450"/>
    <property type="match status" value="1"/>
</dbReference>
<dbReference type="EMBL" id="KN824338">
    <property type="protein sequence ID" value="KIM23368.1"/>
    <property type="molecule type" value="Genomic_DNA"/>
</dbReference>
<dbReference type="InterPro" id="IPR001128">
    <property type="entry name" value="Cyt_P450"/>
</dbReference>
<dbReference type="STRING" id="933852.A0A0C2WAA0"/>
<evidence type="ECO:0000256" key="1">
    <source>
        <dbReference type="ARBA" id="ARBA00001971"/>
    </source>
</evidence>
<evidence type="ECO:0000256" key="7">
    <source>
        <dbReference type="ARBA" id="ARBA00022989"/>
    </source>
</evidence>
<dbReference type="InterPro" id="IPR036396">
    <property type="entry name" value="Cyt_P450_sf"/>
</dbReference>
<keyword evidence="5" id="KW-0812">Transmembrane</keyword>
<dbReference type="PANTHER" id="PTHR46206:SF5">
    <property type="entry name" value="P450, PUTATIVE (EUROFUNG)-RELATED"/>
    <property type="match status" value="1"/>
</dbReference>
<evidence type="ECO:0000256" key="4">
    <source>
        <dbReference type="ARBA" id="ARBA00022617"/>
    </source>
</evidence>
<evidence type="ECO:0000256" key="8">
    <source>
        <dbReference type="ARBA" id="ARBA00023002"/>
    </source>
</evidence>
<dbReference type="GO" id="GO:0016705">
    <property type="term" value="F:oxidoreductase activity, acting on paired donors, with incorporation or reduction of molecular oxygen"/>
    <property type="evidence" value="ECO:0007669"/>
    <property type="project" value="InterPro"/>
</dbReference>
<dbReference type="InterPro" id="IPR017972">
    <property type="entry name" value="Cyt_P450_CS"/>
</dbReference>
<dbReference type="GO" id="GO:0020037">
    <property type="term" value="F:heme binding"/>
    <property type="evidence" value="ECO:0007669"/>
    <property type="project" value="InterPro"/>
</dbReference>
<keyword evidence="7" id="KW-1133">Transmembrane helix</keyword>
<dbReference type="Gene3D" id="1.10.630.10">
    <property type="entry name" value="Cytochrome P450"/>
    <property type="match status" value="1"/>
</dbReference>
<evidence type="ECO:0000256" key="12">
    <source>
        <dbReference type="PIRSR" id="PIRSR602403-1"/>
    </source>
</evidence>
<evidence type="ECO:0000256" key="3">
    <source>
        <dbReference type="ARBA" id="ARBA00010617"/>
    </source>
</evidence>
<organism evidence="14 15">
    <name type="scientific">Serendipita vermifera MAFF 305830</name>
    <dbReference type="NCBI Taxonomy" id="933852"/>
    <lineage>
        <taxon>Eukaryota</taxon>
        <taxon>Fungi</taxon>
        <taxon>Dikarya</taxon>
        <taxon>Basidiomycota</taxon>
        <taxon>Agaricomycotina</taxon>
        <taxon>Agaricomycetes</taxon>
        <taxon>Sebacinales</taxon>
        <taxon>Serendipitaceae</taxon>
        <taxon>Serendipita</taxon>
    </lineage>
</organism>
<dbReference type="PRINTS" id="PR00465">
    <property type="entry name" value="EP450IV"/>
</dbReference>
<protein>
    <recommendedName>
        <fullName evidence="16">Cytochrome P450</fullName>
    </recommendedName>
</protein>
<dbReference type="OrthoDB" id="1844152at2759"/>
<evidence type="ECO:0008006" key="16">
    <source>
        <dbReference type="Google" id="ProtNLM"/>
    </source>
</evidence>
<keyword evidence="8 13" id="KW-0560">Oxidoreductase</keyword>
<keyword evidence="6 12" id="KW-0479">Metal-binding</keyword>